<name>A0AAW9QH27_9BURK</name>
<proteinExistence type="predicted"/>
<evidence type="ECO:0000259" key="1">
    <source>
        <dbReference type="SMART" id="SM00829"/>
    </source>
</evidence>
<dbReference type="Gene3D" id="3.40.50.720">
    <property type="entry name" value="NAD(P)-binding Rossmann-like Domain"/>
    <property type="match status" value="1"/>
</dbReference>
<dbReference type="EMBL" id="JAZIBG010000036">
    <property type="protein sequence ID" value="MEF7616132.1"/>
    <property type="molecule type" value="Genomic_DNA"/>
</dbReference>
<dbReference type="SUPFAM" id="SSF51735">
    <property type="entry name" value="NAD(P)-binding Rossmann-fold domains"/>
    <property type="match status" value="1"/>
</dbReference>
<dbReference type="SUPFAM" id="SSF50129">
    <property type="entry name" value="GroES-like"/>
    <property type="match status" value="1"/>
</dbReference>
<reference evidence="2 3" key="1">
    <citation type="submission" date="2024-02" db="EMBL/GenBank/DDBJ databases">
        <title>Genome sequence of Aquincola sp. MAHUQ-54.</title>
        <authorList>
            <person name="Huq M.A."/>
        </authorList>
    </citation>
    <scope>NUCLEOTIDE SEQUENCE [LARGE SCALE GENOMIC DNA]</scope>
    <source>
        <strain evidence="2 3">MAHUQ-54</strain>
    </source>
</reference>
<dbReference type="InterPro" id="IPR051397">
    <property type="entry name" value="Zn-ADH-like_protein"/>
</dbReference>
<dbReference type="InterPro" id="IPR011032">
    <property type="entry name" value="GroES-like_sf"/>
</dbReference>
<dbReference type="Proteomes" id="UP001336250">
    <property type="component" value="Unassembled WGS sequence"/>
</dbReference>
<keyword evidence="3" id="KW-1185">Reference proteome</keyword>
<dbReference type="InterPro" id="IPR036291">
    <property type="entry name" value="NAD(P)-bd_dom_sf"/>
</dbReference>
<gene>
    <name evidence="2" type="ORF">V4F39_19615</name>
</gene>
<dbReference type="PANTHER" id="PTHR43677:SF4">
    <property type="entry name" value="QUINONE OXIDOREDUCTASE-LIKE PROTEIN 2"/>
    <property type="match status" value="1"/>
</dbReference>
<dbReference type="InterPro" id="IPR013149">
    <property type="entry name" value="ADH-like_C"/>
</dbReference>
<organism evidence="2 3">
    <name type="scientific">Aquincola agrisoli</name>
    <dbReference type="NCBI Taxonomy" id="3119538"/>
    <lineage>
        <taxon>Bacteria</taxon>
        <taxon>Pseudomonadati</taxon>
        <taxon>Pseudomonadota</taxon>
        <taxon>Betaproteobacteria</taxon>
        <taxon>Burkholderiales</taxon>
        <taxon>Sphaerotilaceae</taxon>
        <taxon>Aquincola</taxon>
    </lineage>
</organism>
<feature type="domain" description="Enoyl reductase (ER)" evidence="1">
    <location>
        <begin position="21"/>
        <end position="329"/>
    </location>
</feature>
<dbReference type="Pfam" id="PF08240">
    <property type="entry name" value="ADH_N"/>
    <property type="match status" value="1"/>
</dbReference>
<dbReference type="RefSeq" id="WP_332291512.1">
    <property type="nucleotide sequence ID" value="NZ_JAZIBG010000036.1"/>
</dbReference>
<dbReference type="Pfam" id="PF00107">
    <property type="entry name" value="ADH_zinc_N"/>
    <property type="match status" value="1"/>
</dbReference>
<dbReference type="SMART" id="SM00829">
    <property type="entry name" value="PKS_ER"/>
    <property type="match status" value="1"/>
</dbReference>
<dbReference type="PANTHER" id="PTHR43677">
    <property type="entry name" value="SHORT-CHAIN DEHYDROGENASE/REDUCTASE"/>
    <property type="match status" value="1"/>
</dbReference>
<evidence type="ECO:0000313" key="2">
    <source>
        <dbReference type="EMBL" id="MEF7616132.1"/>
    </source>
</evidence>
<comment type="caution">
    <text evidence="2">The sequence shown here is derived from an EMBL/GenBank/DDBJ whole genome shotgun (WGS) entry which is preliminary data.</text>
</comment>
<dbReference type="AlphaFoldDB" id="A0AAW9QH27"/>
<dbReference type="InterPro" id="IPR013154">
    <property type="entry name" value="ADH-like_N"/>
</dbReference>
<sequence>MTLDTRGRKLVLTAKAADAAAIAPQIAATELPEAPPGHAVVQVRAAAVNPSDVKASLGMMPHAVWPRTPGRDFAGIVVAGPADWRGVEVWGTGGDLGMTRDGTHATYLVLPVAALARKPASVGVAAAATVGVPFITAHEGLRRAGLRGDGQRVLVLGANGKVGQAAIQLATRAGARVVGVDRGADRYRGHASTDVTFFSAEEPALADKLQAAFDGHGADIAYNTVGSPYFATALDALAIGGTQVLISTIERSVPFDILAFYRRNLQMLGVDTLKLDAVHCAGVLNGLLPGFDDGSLKAFDVDDTKLLALEAAGDAYRQVLAGSMERIVLAP</sequence>
<accession>A0AAW9QH27</accession>
<evidence type="ECO:0000313" key="3">
    <source>
        <dbReference type="Proteomes" id="UP001336250"/>
    </source>
</evidence>
<dbReference type="InterPro" id="IPR020843">
    <property type="entry name" value="ER"/>
</dbReference>
<dbReference type="GO" id="GO:0016491">
    <property type="term" value="F:oxidoreductase activity"/>
    <property type="evidence" value="ECO:0007669"/>
    <property type="project" value="InterPro"/>
</dbReference>
<protein>
    <submittedName>
        <fullName evidence="2">Zinc-binding alcohol dehydrogenase family protein</fullName>
    </submittedName>
</protein>
<dbReference type="Gene3D" id="3.90.180.10">
    <property type="entry name" value="Medium-chain alcohol dehydrogenases, catalytic domain"/>
    <property type="match status" value="1"/>
</dbReference>